<evidence type="ECO:0000256" key="3">
    <source>
        <dbReference type="ARBA" id="ARBA00022771"/>
    </source>
</evidence>
<feature type="domain" description="THAP-type" evidence="8">
    <location>
        <begin position="1"/>
        <end position="77"/>
    </location>
</feature>
<evidence type="ECO:0000259" key="8">
    <source>
        <dbReference type="PROSITE" id="PS50950"/>
    </source>
</evidence>
<feature type="region of interest" description="Disordered" evidence="7">
    <location>
        <begin position="79"/>
        <end position="120"/>
    </location>
</feature>
<name>A0ABM4DMR8_HYDVU</name>
<evidence type="ECO:0000256" key="5">
    <source>
        <dbReference type="ARBA" id="ARBA00023125"/>
    </source>
</evidence>
<dbReference type="Proteomes" id="UP001652625">
    <property type="component" value="Chromosome 15"/>
</dbReference>
<organism evidence="9 10">
    <name type="scientific">Hydra vulgaris</name>
    <name type="common">Hydra</name>
    <name type="synonym">Hydra attenuata</name>
    <dbReference type="NCBI Taxonomy" id="6087"/>
    <lineage>
        <taxon>Eukaryota</taxon>
        <taxon>Metazoa</taxon>
        <taxon>Cnidaria</taxon>
        <taxon>Hydrozoa</taxon>
        <taxon>Hydroidolina</taxon>
        <taxon>Anthoathecata</taxon>
        <taxon>Aplanulata</taxon>
        <taxon>Hydridae</taxon>
        <taxon>Hydra</taxon>
    </lineage>
</organism>
<dbReference type="InterPro" id="IPR006612">
    <property type="entry name" value="THAP_Znf"/>
</dbReference>
<dbReference type="RefSeq" id="XP_065675870.1">
    <property type="nucleotide sequence ID" value="XM_065819798.1"/>
</dbReference>
<keyword evidence="4" id="KW-0862">Zinc</keyword>
<evidence type="ECO:0000313" key="9">
    <source>
        <dbReference type="Proteomes" id="UP001652625"/>
    </source>
</evidence>
<dbReference type="Pfam" id="PF05485">
    <property type="entry name" value="THAP"/>
    <property type="match status" value="1"/>
</dbReference>
<dbReference type="Gene3D" id="6.20.210.20">
    <property type="entry name" value="THAP domain"/>
    <property type="match status" value="1"/>
</dbReference>
<dbReference type="Pfam" id="PF13359">
    <property type="entry name" value="DDE_Tnp_4"/>
    <property type="match status" value="1"/>
</dbReference>
<evidence type="ECO:0000256" key="6">
    <source>
        <dbReference type="PROSITE-ProRule" id="PRU00309"/>
    </source>
</evidence>
<dbReference type="InterPro" id="IPR038441">
    <property type="entry name" value="THAP_Znf_sf"/>
</dbReference>
<dbReference type="Pfam" id="PF13613">
    <property type="entry name" value="HTH_Tnp_4"/>
    <property type="match status" value="1"/>
</dbReference>
<dbReference type="InterPro" id="IPR027806">
    <property type="entry name" value="HARBI1_dom"/>
</dbReference>
<keyword evidence="5 6" id="KW-0238">DNA-binding</keyword>
<feature type="compositionally biased region" description="Polar residues" evidence="7">
    <location>
        <begin position="110"/>
        <end position="119"/>
    </location>
</feature>
<evidence type="ECO:0000313" key="10">
    <source>
        <dbReference type="RefSeq" id="XP_065675870.1"/>
    </source>
</evidence>
<evidence type="ECO:0000256" key="4">
    <source>
        <dbReference type="ARBA" id="ARBA00022833"/>
    </source>
</evidence>
<evidence type="ECO:0000256" key="2">
    <source>
        <dbReference type="ARBA" id="ARBA00022723"/>
    </source>
</evidence>
<sequence length="374" mass="42854">MEFGERKASGIKFFHFPKDKNEISLWCNLIKRKNGLDSFNVTSSSYVCCSHFKAQDILKAAGGTRCTLRKGAKRSLHSWNNFKASEKEKKSPGYRQSPQKSIDLPDNDVLNKTSSSSNRDPLLYRKLNMKQLQNENKKIKEAIPNDENKFVEHVFSCNKELKHYTGFPNRKTFDTVFIYLDPGENGENFILFYSRHSKENENRGRNRTMLPLEAYLLTLVRLRKNYDIRHLVFPFSISEGTVRNTVITWLNFMNIKLGSLSIWPSLTQIKQNMPQSMKDKFPNDKCITDCVVIKVAVPQSLTEHKLLYSDYKSHTTVKILVGIAPGGGFTFISAAYPGSISDKELTIKSGLLNPNLWNHGEEVMADRGFTIQDY</sequence>
<keyword evidence="2" id="KW-0479">Metal-binding</keyword>
<evidence type="ECO:0000256" key="1">
    <source>
        <dbReference type="ARBA" id="ARBA00001968"/>
    </source>
</evidence>
<dbReference type="GeneID" id="136092078"/>
<keyword evidence="9" id="KW-1185">Reference proteome</keyword>
<proteinExistence type="predicted"/>
<gene>
    <name evidence="10" type="primary">LOC136092078</name>
</gene>
<dbReference type="PANTHER" id="PTHR23080">
    <property type="entry name" value="THAP DOMAIN PROTEIN"/>
    <property type="match status" value="1"/>
</dbReference>
<protein>
    <submittedName>
        <fullName evidence="10">Uncharacterized protein LOC136092078</fullName>
    </submittedName>
</protein>
<comment type="cofactor">
    <cofactor evidence="1">
        <name>a divalent metal cation</name>
        <dbReference type="ChEBI" id="CHEBI:60240"/>
    </cofactor>
</comment>
<reference evidence="10" key="1">
    <citation type="submission" date="2025-08" db="UniProtKB">
        <authorList>
            <consortium name="RefSeq"/>
        </authorList>
    </citation>
    <scope>IDENTIFICATION</scope>
</reference>
<accession>A0ABM4DMR8</accession>
<dbReference type="InterPro" id="IPR027805">
    <property type="entry name" value="Transposase_HTH_dom"/>
</dbReference>
<dbReference type="PROSITE" id="PS50950">
    <property type="entry name" value="ZF_THAP"/>
    <property type="match status" value="1"/>
</dbReference>
<dbReference type="SUPFAM" id="SSF57716">
    <property type="entry name" value="Glucocorticoid receptor-like (DNA-binding domain)"/>
    <property type="match status" value="1"/>
</dbReference>
<evidence type="ECO:0000256" key="7">
    <source>
        <dbReference type="SAM" id="MobiDB-lite"/>
    </source>
</evidence>
<keyword evidence="3 6" id="KW-0863">Zinc-finger</keyword>
<dbReference type="PANTHER" id="PTHR23080:SF133">
    <property type="entry name" value="SI:CH211-262I1.5-RELATED"/>
    <property type="match status" value="1"/>
</dbReference>